<dbReference type="Proteomes" id="UP001362999">
    <property type="component" value="Unassembled WGS sequence"/>
</dbReference>
<dbReference type="EMBL" id="JAWWNJ010000096">
    <property type="protein sequence ID" value="KAK6996709.1"/>
    <property type="molecule type" value="Genomic_DNA"/>
</dbReference>
<proteinExistence type="predicted"/>
<evidence type="ECO:0000256" key="1">
    <source>
        <dbReference type="SAM" id="MobiDB-lite"/>
    </source>
</evidence>
<accession>A0AAV9ZZW2</accession>
<keyword evidence="3" id="KW-1185">Reference proteome</keyword>
<feature type="compositionally biased region" description="Polar residues" evidence="1">
    <location>
        <begin position="215"/>
        <end position="228"/>
    </location>
</feature>
<protein>
    <submittedName>
        <fullName evidence="2">Uncharacterized protein</fullName>
    </submittedName>
</protein>
<sequence>MSGPKLVQSVFSSASFGIGPFLPWPRLLRMWWDILLGPEWQRDPLETHGDAALRVVMFNLVMKVLREFNIDPSKWAMLRKAVLPPLQSNTTLLLMLDSRGLFDGEGLPKFPANSAEVYFAAVALQDGLPALENWLGGVFRPVILQALEAAAQFHGFTFCGEKMGSGNIATVIECSHLPATKEQNASASSGAHQRPALQNLSNVPLIDRLGPPPSSHSVNTKSAQSTRTSHQRLALQNLSVHLRLIPEQNVPLIDRLGPPPSVTNITPPYPLQTAHIVLTVGFGQHAIRSKHSG</sequence>
<evidence type="ECO:0000313" key="2">
    <source>
        <dbReference type="EMBL" id="KAK6996709.1"/>
    </source>
</evidence>
<comment type="caution">
    <text evidence="2">The sequence shown here is derived from an EMBL/GenBank/DDBJ whole genome shotgun (WGS) entry which is preliminary data.</text>
</comment>
<feature type="region of interest" description="Disordered" evidence="1">
    <location>
        <begin position="209"/>
        <end position="230"/>
    </location>
</feature>
<dbReference type="AlphaFoldDB" id="A0AAV9ZZW2"/>
<reference evidence="2 3" key="1">
    <citation type="journal article" date="2024" name="J Genomics">
        <title>Draft genome sequencing and assembly of Favolaschia claudopus CIRM-BRFM 2984 isolated from oak limbs.</title>
        <authorList>
            <person name="Navarro D."/>
            <person name="Drula E."/>
            <person name="Chaduli D."/>
            <person name="Cazenave R."/>
            <person name="Ahrendt S."/>
            <person name="Wang J."/>
            <person name="Lipzen A."/>
            <person name="Daum C."/>
            <person name="Barry K."/>
            <person name="Grigoriev I.V."/>
            <person name="Favel A."/>
            <person name="Rosso M.N."/>
            <person name="Martin F."/>
        </authorList>
    </citation>
    <scope>NUCLEOTIDE SEQUENCE [LARGE SCALE GENOMIC DNA]</scope>
    <source>
        <strain evidence="2 3">CIRM-BRFM 2984</strain>
    </source>
</reference>
<gene>
    <name evidence="2" type="ORF">R3P38DRAFT_2799581</name>
</gene>
<name>A0AAV9ZZW2_9AGAR</name>
<evidence type="ECO:0000313" key="3">
    <source>
        <dbReference type="Proteomes" id="UP001362999"/>
    </source>
</evidence>
<organism evidence="2 3">
    <name type="scientific">Favolaschia claudopus</name>
    <dbReference type="NCBI Taxonomy" id="2862362"/>
    <lineage>
        <taxon>Eukaryota</taxon>
        <taxon>Fungi</taxon>
        <taxon>Dikarya</taxon>
        <taxon>Basidiomycota</taxon>
        <taxon>Agaricomycotina</taxon>
        <taxon>Agaricomycetes</taxon>
        <taxon>Agaricomycetidae</taxon>
        <taxon>Agaricales</taxon>
        <taxon>Marasmiineae</taxon>
        <taxon>Mycenaceae</taxon>
        <taxon>Favolaschia</taxon>
    </lineage>
</organism>